<dbReference type="EMBL" id="CADCVD010000019">
    <property type="protein sequence ID" value="CAA9428233.1"/>
    <property type="molecule type" value="Genomic_DNA"/>
</dbReference>
<evidence type="ECO:0000256" key="1">
    <source>
        <dbReference type="ARBA" id="ARBA00022801"/>
    </source>
</evidence>
<dbReference type="InterPro" id="IPR005674">
    <property type="entry name" value="CocE/Ser_esterase"/>
</dbReference>
<dbReference type="InterPro" id="IPR008979">
    <property type="entry name" value="Galactose-bd-like_sf"/>
</dbReference>
<dbReference type="InterPro" id="IPR000383">
    <property type="entry name" value="Xaa-Pro-like_dom"/>
</dbReference>
<dbReference type="PANTHER" id="PTHR43056:SF10">
    <property type="entry name" value="COCE_NOND FAMILY, PUTATIVE (AFU_ORTHOLOGUE AFUA_7G00600)-RELATED"/>
    <property type="match status" value="1"/>
</dbReference>
<dbReference type="NCBIfam" id="TIGR00976">
    <property type="entry name" value="CocE_NonD"/>
    <property type="match status" value="1"/>
</dbReference>
<dbReference type="InterPro" id="IPR013736">
    <property type="entry name" value="Xaa-Pro_dipept_C"/>
</dbReference>
<dbReference type="InterPro" id="IPR029058">
    <property type="entry name" value="AB_hydrolase_fold"/>
</dbReference>
<protein>
    <submittedName>
        <fullName evidence="3">Hydrolase, CocE/NonD family</fullName>
    </submittedName>
</protein>
<evidence type="ECO:0000259" key="2">
    <source>
        <dbReference type="SMART" id="SM00939"/>
    </source>
</evidence>
<dbReference type="Gene3D" id="1.10.3020.10">
    <property type="entry name" value="alpha-amino acid ester hydrolase ( Helical cap domain)"/>
    <property type="match status" value="1"/>
</dbReference>
<gene>
    <name evidence="3" type="ORF">AVDCRST_MAG37-402</name>
</gene>
<dbReference type="Gene3D" id="2.60.120.260">
    <property type="entry name" value="Galactose-binding domain-like"/>
    <property type="match status" value="1"/>
</dbReference>
<dbReference type="SUPFAM" id="SSF53474">
    <property type="entry name" value="alpha/beta-Hydrolases"/>
    <property type="match status" value="1"/>
</dbReference>
<dbReference type="SMART" id="SM00939">
    <property type="entry name" value="PepX_C"/>
    <property type="match status" value="1"/>
</dbReference>
<dbReference type="Pfam" id="PF08530">
    <property type="entry name" value="PepX_C"/>
    <property type="match status" value="1"/>
</dbReference>
<dbReference type="AlphaFoldDB" id="A0A6J4PZM2"/>
<dbReference type="SUPFAM" id="SSF49785">
    <property type="entry name" value="Galactose-binding domain-like"/>
    <property type="match status" value="1"/>
</dbReference>
<dbReference type="InterPro" id="IPR050585">
    <property type="entry name" value="Xaa-Pro_dipeptidyl-ppase/CocE"/>
</dbReference>
<evidence type="ECO:0000313" key="3">
    <source>
        <dbReference type="EMBL" id="CAA9428233.1"/>
    </source>
</evidence>
<keyword evidence="1 3" id="KW-0378">Hydrolase</keyword>
<dbReference type="Pfam" id="PF02129">
    <property type="entry name" value="Peptidase_S15"/>
    <property type="match status" value="1"/>
</dbReference>
<accession>A0A6J4PZM2</accession>
<proteinExistence type="predicted"/>
<dbReference type="PANTHER" id="PTHR43056">
    <property type="entry name" value="PEPTIDASE S9 PROLYL OLIGOPEPTIDASE"/>
    <property type="match status" value="1"/>
</dbReference>
<reference evidence="3" key="1">
    <citation type="submission" date="2020-02" db="EMBL/GenBank/DDBJ databases">
        <authorList>
            <person name="Meier V. D."/>
        </authorList>
    </citation>
    <scope>NUCLEOTIDE SEQUENCE</scope>
    <source>
        <strain evidence="3">AVDCRST_MAG37</strain>
    </source>
</reference>
<dbReference type="GO" id="GO:0008239">
    <property type="term" value="F:dipeptidyl-peptidase activity"/>
    <property type="evidence" value="ECO:0007669"/>
    <property type="project" value="InterPro"/>
</dbReference>
<feature type="domain" description="Xaa-Pro dipeptidyl-peptidase C-terminal" evidence="2">
    <location>
        <begin position="325"/>
        <end position="576"/>
    </location>
</feature>
<dbReference type="Gene3D" id="3.40.50.1820">
    <property type="entry name" value="alpha/beta hydrolase"/>
    <property type="match status" value="1"/>
</dbReference>
<sequence length="582" mass="65466">MALAEEILIQKDVRAEMRDGTTLVADVYRPAGSDEYPVLLTRQPYGKHLPVVTSYLNAIKAAQHGYIVAIQDVRGRFGSEGEWSPSMNEFEDGYDSVEWAAKLPGSNGTVGMYGASYFGMTQWQAAVMQPPSLKSMAPGITWGNYLNGDQFRGGVRELGLWLYWSQGVLALDTLLREYGGDRERLKELLPAQVHTIDRLPEEYDILPLMELPDPANVAPYMYGAFEHGIDSDLWNYLNIDGRYERVEAPTFHIGCWYDIFLGETLRQYAAMKEVAIRRGTRPPRLLVGPWTHNVTFPSFAGDLDFGLAASGLFLNYRGDVTDYHLRWFDATLKDREETLHDQPPVEVFVMGENRWRGYEEWPVPGSREERWYLHRGGILSRQEPEESSPDEYDYDPEHPAPTIGGALLMPQVYRAGARDQRPNEERPDVLVYTSEELTGDYTAIGAVYSTLYAASSAPDTDFVARLVDVHPDGRAIGVTDGILRASARESYPAPGVIEPKEPSPITPGEVYEYVIDMWATGIVFKAGHRIRLEVTSSSFPRWDRNLNTGEDTKDSTHGEVARQQIFHDPQHASSITLTVVES</sequence>
<organism evidence="3">
    <name type="scientific">uncultured Rubrobacteraceae bacterium</name>
    <dbReference type="NCBI Taxonomy" id="349277"/>
    <lineage>
        <taxon>Bacteria</taxon>
        <taxon>Bacillati</taxon>
        <taxon>Actinomycetota</taxon>
        <taxon>Rubrobacteria</taxon>
        <taxon>Rubrobacterales</taxon>
        <taxon>Rubrobacteraceae</taxon>
        <taxon>environmental samples</taxon>
    </lineage>
</organism>
<name>A0A6J4PZM2_9ACTN</name>